<evidence type="ECO:0000313" key="6">
    <source>
        <dbReference type="EMBL" id="CCE82841.1"/>
    </source>
</evidence>
<dbReference type="eggNOG" id="ENOG502S6CT">
    <property type="taxonomic scope" value="Eukaryota"/>
</dbReference>
<proteinExistence type="inferred from homology"/>
<accession>G8YD10</accession>
<evidence type="ECO:0000313" key="7">
    <source>
        <dbReference type="Proteomes" id="UP000005222"/>
    </source>
</evidence>
<evidence type="ECO:0000256" key="3">
    <source>
        <dbReference type="ARBA" id="ARBA00038335"/>
    </source>
</evidence>
<comment type="similarity">
    <text evidence="3">Belongs to the UTP5 family.</text>
</comment>
<dbReference type="Pfam" id="PF04003">
    <property type="entry name" value="Utp12"/>
    <property type="match status" value="1"/>
</dbReference>
<dbReference type="PANTHER" id="PTHR44267">
    <property type="entry name" value="WD REPEAT-CONTAINING PROTEIN 43"/>
    <property type="match status" value="1"/>
</dbReference>
<dbReference type="PANTHER" id="PTHR44267:SF1">
    <property type="entry name" value="WD REPEAT-CONTAINING PROTEIN 43"/>
    <property type="match status" value="1"/>
</dbReference>
<name>G8YD10_PICSO</name>
<dbReference type="EMBL" id="FO082050">
    <property type="protein sequence ID" value="CCE82841.1"/>
    <property type="molecule type" value="Genomic_DNA"/>
</dbReference>
<gene>
    <name evidence="6" type="primary">Piso0_002591</name>
    <name evidence="6" type="ORF">GNLVRS01_PISO0J15321g</name>
</gene>
<feature type="compositionally biased region" description="Polar residues" evidence="4">
    <location>
        <begin position="562"/>
        <end position="574"/>
    </location>
</feature>
<dbReference type="GO" id="GO:0005730">
    <property type="term" value="C:nucleolus"/>
    <property type="evidence" value="ECO:0007669"/>
    <property type="project" value="TreeGrafter"/>
</dbReference>
<dbReference type="HOGENOM" id="CLU_469372_0_0_1"/>
<dbReference type="Proteomes" id="UP000005222">
    <property type="component" value="Chromosome J"/>
</dbReference>
<dbReference type="InterPro" id="IPR011044">
    <property type="entry name" value="Quino_amine_DH_bsu"/>
</dbReference>
<dbReference type="InterPro" id="IPR052414">
    <property type="entry name" value="U3_snoRNA-assoc_WDR"/>
</dbReference>
<organism evidence="6 7">
    <name type="scientific">Pichia sorbitophila (strain ATCC MYA-4447 / BCRC 22081 / CBS 7064 / NBRC 10061 / NRRL Y-12695)</name>
    <name type="common">Hybrid yeast</name>
    <dbReference type="NCBI Taxonomy" id="559304"/>
    <lineage>
        <taxon>Eukaryota</taxon>
        <taxon>Fungi</taxon>
        <taxon>Dikarya</taxon>
        <taxon>Ascomycota</taxon>
        <taxon>Saccharomycotina</taxon>
        <taxon>Pichiomycetes</taxon>
        <taxon>Debaryomycetaceae</taxon>
        <taxon>Millerozyma</taxon>
    </lineage>
</organism>
<dbReference type="AlphaFoldDB" id="G8YD10"/>
<feature type="region of interest" description="Disordered" evidence="4">
    <location>
        <begin position="522"/>
        <end position="581"/>
    </location>
</feature>
<evidence type="ECO:0000259" key="5">
    <source>
        <dbReference type="Pfam" id="PF04003"/>
    </source>
</evidence>
<dbReference type="STRING" id="559304.G8YD10"/>
<feature type="compositionally biased region" description="Polar residues" evidence="4">
    <location>
        <begin position="539"/>
        <end position="550"/>
    </location>
</feature>
<evidence type="ECO:0000256" key="1">
    <source>
        <dbReference type="ARBA" id="ARBA00004123"/>
    </source>
</evidence>
<evidence type="ECO:0000256" key="2">
    <source>
        <dbReference type="ARBA" id="ARBA00023242"/>
    </source>
</evidence>
<sequence>MSTMKEVVGSLDPTNTYYANIILKSGRNELQFYQVDGNFSEKSRTTTTSRIELQSDEKICSFCWVTPNLSQESNSTRRRSKRKASFDGPVSSSLDNTPNLVISLENSDILFISPSKGTITQRFTYSNPLFEIVSGSDDGSIWGIANSTFVVQISIFDGEETRRYTLPNKQKISSILPIEDTQSSTQKVVIGFKGLQVVEFGRSKKAKVIDFPQKNINKEFHSIIRSSSDPNIVAAIAEDSDMISIYDLNNPEILTLLQASSSNIESVHFMNNSSSRDGHTLVACNITTDFFSFTLNGNQGIISPSLKVKANAGSSSNVSITFSDIIEKENEFIGVWYDKFEPKFTNFVLEGDSKEVTVDINYEVKNKEIVEQKRNGIAVPQSIQIKNVSVKELYEKLNSSLNSEADQETLNICHSNDNEENIKDTVKMFSKVDDQCLLKLFDIISFHVSNNPSKNSSLAVWLKWILLIHGRFIAEFPNQNENLRRLSEGLSDGMKLMPRLLTLKGRLQLLQTQISIRKNETISDDVAEDEEQVEEVNGFHQSSNNQSNSYDEVDAEAYSVSDVANDNLAGTSDSESMDEDD</sequence>
<comment type="subcellular location">
    <subcellularLocation>
        <location evidence="1">Nucleus</location>
    </subcellularLocation>
</comment>
<dbReference type="OrthoDB" id="30195at2759"/>
<feature type="compositionally biased region" description="Acidic residues" evidence="4">
    <location>
        <begin position="522"/>
        <end position="534"/>
    </location>
</feature>
<feature type="domain" description="Small-subunit processome Utp12" evidence="5">
    <location>
        <begin position="406"/>
        <end position="511"/>
    </location>
</feature>
<protein>
    <submittedName>
        <fullName evidence="6">Piso0_002591 protein</fullName>
    </submittedName>
</protein>
<keyword evidence="2" id="KW-0539">Nucleus</keyword>
<dbReference type="SUPFAM" id="SSF50969">
    <property type="entry name" value="YVTN repeat-like/Quinoprotein amine dehydrogenase"/>
    <property type="match status" value="1"/>
</dbReference>
<keyword evidence="7" id="KW-1185">Reference proteome</keyword>
<dbReference type="InterPro" id="IPR007148">
    <property type="entry name" value="SSU_processome_Utp12"/>
</dbReference>
<evidence type="ECO:0000256" key="4">
    <source>
        <dbReference type="SAM" id="MobiDB-lite"/>
    </source>
</evidence>
<dbReference type="GO" id="GO:0000462">
    <property type="term" value="P:maturation of SSU-rRNA from tricistronic rRNA transcript (SSU-rRNA, 5.8S rRNA, LSU-rRNA)"/>
    <property type="evidence" value="ECO:0007669"/>
    <property type="project" value="TreeGrafter"/>
</dbReference>
<reference evidence="6 7" key="1">
    <citation type="journal article" date="2012" name="G3 (Bethesda)">
        <title>Pichia sorbitophila, an interspecies yeast hybrid reveals early steps of genome resolution following polyploidization.</title>
        <authorList>
            <person name="Leh Louis V."/>
            <person name="Despons L."/>
            <person name="Friedrich A."/>
            <person name="Martin T."/>
            <person name="Durrens P."/>
            <person name="Casaregola S."/>
            <person name="Neuveglise C."/>
            <person name="Fairhead C."/>
            <person name="Marck C."/>
            <person name="Cruz J.A."/>
            <person name="Straub M.L."/>
            <person name="Kugler V."/>
            <person name="Sacerdot C."/>
            <person name="Uzunov Z."/>
            <person name="Thierry A."/>
            <person name="Weiss S."/>
            <person name="Bleykasten C."/>
            <person name="De Montigny J."/>
            <person name="Jacques N."/>
            <person name="Jung P."/>
            <person name="Lemaire M."/>
            <person name="Mallet S."/>
            <person name="Morel G."/>
            <person name="Richard G.F."/>
            <person name="Sarkar A."/>
            <person name="Savel G."/>
            <person name="Schacherer J."/>
            <person name="Seret M.L."/>
            <person name="Talla E."/>
            <person name="Samson G."/>
            <person name="Jubin C."/>
            <person name="Poulain J."/>
            <person name="Vacherie B."/>
            <person name="Barbe V."/>
            <person name="Pelletier E."/>
            <person name="Sherman D.J."/>
            <person name="Westhof E."/>
            <person name="Weissenbach J."/>
            <person name="Baret P.V."/>
            <person name="Wincker P."/>
            <person name="Gaillardin C."/>
            <person name="Dujon B."/>
            <person name="Souciet J.L."/>
        </authorList>
    </citation>
    <scope>NUCLEOTIDE SEQUENCE [LARGE SCALE GENOMIC DNA]</scope>
    <source>
        <strain evidence="7">ATCC MYA-4447 / BCRC 22081 / CBS 7064 / NBRC 10061 / NRRL Y-12695</strain>
    </source>
</reference>
<dbReference type="InParanoid" id="G8YD10"/>